<evidence type="ECO:0000313" key="3">
    <source>
        <dbReference type="Proteomes" id="UP000251558"/>
    </source>
</evidence>
<feature type="region of interest" description="Disordered" evidence="1">
    <location>
        <begin position="54"/>
        <end position="141"/>
    </location>
</feature>
<protein>
    <recommendedName>
        <fullName evidence="4">Succinoglycan biosynthesis protein exop</fullName>
    </recommendedName>
</protein>
<keyword evidence="3" id="KW-1185">Reference proteome</keyword>
<feature type="compositionally biased region" description="Basic and acidic residues" evidence="1">
    <location>
        <begin position="102"/>
        <end position="115"/>
    </location>
</feature>
<evidence type="ECO:0000313" key="2">
    <source>
        <dbReference type="EMBL" id="RAZ85690.1"/>
    </source>
</evidence>
<reference evidence="2 3" key="2">
    <citation type="submission" date="2018-07" db="EMBL/GenBank/DDBJ databases">
        <title>Diversity of Mesorhizobium strains in Brazil.</title>
        <authorList>
            <person name="Helene L.C.F."/>
            <person name="Dall'Agnol R."/>
            <person name="Delamuta J.R.M."/>
            <person name="Hungria M."/>
        </authorList>
    </citation>
    <scope>NUCLEOTIDE SEQUENCE [LARGE SCALE GENOMIC DNA]</scope>
    <source>
        <strain evidence="2 3">AC99b</strain>
    </source>
</reference>
<comment type="caution">
    <text evidence="2">The sequence shown here is derived from an EMBL/GenBank/DDBJ whole genome shotgun (WGS) entry which is preliminary data.</text>
</comment>
<reference evidence="3" key="1">
    <citation type="submission" date="2018-06" db="EMBL/GenBank/DDBJ databases">
        <authorList>
            <person name="Helene L.C."/>
            <person name="Dall'Agnol R."/>
            <person name="Delamuta J.R."/>
            <person name="Hungria M."/>
        </authorList>
    </citation>
    <scope>NUCLEOTIDE SEQUENCE [LARGE SCALE GENOMIC DNA]</scope>
    <source>
        <strain evidence="3">AC99b</strain>
    </source>
</reference>
<feature type="non-terminal residue" evidence="2">
    <location>
        <position position="1"/>
    </location>
</feature>
<organism evidence="2 3">
    <name type="scientific">Mesorhizobium hawassense</name>
    <dbReference type="NCBI Taxonomy" id="1209954"/>
    <lineage>
        <taxon>Bacteria</taxon>
        <taxon>Pseudomonadati</taxon>
        <taxon>Pseudomonadota</taxon>
        <taxon>Alphaproteobacteria</taxon>
        <taxon>Hyphomicrobiales</taxon>
        <taxon>Phyllobacteriaceae</taxon>
        <taxon>Mesorhizobium</taxon>
    </lineage>
</organism>
<evidence type="ECO:0008006" key="4">
    <source>
        <dbReference type="Google" id="ProtNLM"/>
    </source>
</evidence>
<evidence type="ECO:0000256" key="1">
    <source>
        <dbReference type="SAM" id="MobiDB-lite"/>
    </source>
</evidence>
<sequence length="169" mass="18840">STPPPASPPIPPPAAAPSPAQFVAPQSTPDNDAGRPGLFGSLASAVRYFVRREPADTVDLDSVPPESAWRVPTREERSPRAEPPARQNFQPPYEQGYSYSYRPDHARNDPYEDHYPASPAAYHPQSQTAGVARQPSADQGEIDDIRASLREFREAVRELTENRSRRRYF</sequence>
<gene>
    <name evidence="2" type="ORF">DPM33_28705</name>
</gene>
<dbReference type="AlphaFoldDB" id="A0A330HBS5"/>
<name>A0A330HBS5_9HYPH</name>
<dbReference type="EMBL" id="QMBP01000018">
    <property type="protein sequence ID" value="RAZ85690.1"/>
    <property type="molecule type" value="Genomic_DNA"/>
</dbReference>
<feature type="compositionally biased region" description="Pro residues" evidence="1">
    <location>
        <begin position="1"/>
        <end position="16"/>
    </location>
</feature>
<accession>A0A330HBS5</accession>
<feature type="region of interest" description="Disordered" evidence="1">
    <location>
        <begin position="1"/>
        <end position="39"/>
    </location>
</feature>
<proteinExistence type="predicted"/>
<dbReference type="Proteomes" id="UP000251558">
    <property type="component" value="Unassembled WGS sequence"/>
</dbReference>